<reference evidence="7 8" key="1">
    <citation type="journal article" date="2008" name="Nature">
        <title>The Trichoplax genome and the nature of placozoans.</title>
        <authorList>
            <person name="Srivastava M."/>
            <person name="Begovic E."/>
            <person name="Chapman J."/>
            <person name="Putnam N.H."/>
            <person name="Hellsten U."/>
            <person name="Kawashima T."/>
            <person name="Kuo A."/>
            <person name="Mitros T."/>
            <person name="Salamov A."/>
            <person name="Carpenter M.L."/>
            <person name="Signorovitch A.Y."/>
            <person name="Moreno M.A."/>
            <person name="Kamm K."/>
            <person name="Grimwood J."/>
            <person name="Schmutz J."/>
            <person name="Shapiro H."/>
            <person name="Grigoriev I.V."/>
            <person name="Buss L.W."/>
            <person name="Schierwater B."/>
            <person name="Dellaporta S.L."/>
            <person name="Rokhsar D.S."/>
        </authorList>
    </citation>
    <scope>NUCLEOTIDE SEQUENCE [LARGE SCALE GENOMIC DNA]</scope>
    <source>
        <strain evidence="7 8">Grell-BS-1999</strain>
    </source>
</reference>
<evidence type="ECO:0000313" key="7">
    <source>
        <dbReference type="EMBL" id="EDV21251.1"/>
    </source>
</evidence>
<dbReference type="CTD" id="6757531"/>
<keyword evidence="8" id="KW-1185">Reference proteome</keyword>
<keyword evidence="3" id="KW-0862">Zinc</keyword>
<sequence length="183" mass="20432">MDRQTQSQEQPVPVQILCRNGCGFYGHPNFDGMCSKCFKDSLAQKEKAASVQETSIETPGKFRTPTLVNDKSSEIKNKELDEIDLATNNNKQEKVNQVQEVKEDSLSTNSDTDTPTKSIKRNRCFTCRKKVGLTGFVCHCGNVFCSTHRYSDKHDCTFDYKAAGRAAISKNNPVVVGSKIQKI</sequence>
<keyword evidence="2 4" id="KW-0863">Zinc-finger</keyword>
<proteinExistence type="predicted"/>
<dbReference type="SUPFAM" id="SSF57716">
    <property type="entry name" value="Glucocorticoid receptor-like (DNA-binding domain)"/>
    <property type="match status" value="1"/>
</dbReference>
<dbReference type="SUPFAM" id="SSF118310">
    <property type="entry name" value="AN1-like Zinc finger"/>
    <property type="match status" value="1"/>
</dbReference>
<dbReference type="FunCoup" id="B3S7T7">
    <property type="interactions" value="2069"/>
</dbReference>
<dbReference type="SMART" id="SM00154">
    <property type="entry name" value="ZnF_AN1"/>
    <property type="match status" value="1"/>
</dbReference>
<evidence type="ECO:0000256" key="4">
    <source>
        <dbReference type="PROSITE-ProRule" id="PRU00449"/>
    </source>
</evidence>
<evidence type="ECO:0000256" key="2">
    <source>
        <dbReference type="ARBA" id="ARBA00022771"/>
    </source>
</evidence>
<feature type="domain" description="A20-type" evidence="5">
    <location>
        <begin position="12"/>
        <end position="46"/>
    </location>
</feature>
<name>B3S7T7_TRIAD</name>
<evidence type="ECO:0000256" key="1">
    <source>
        <dbReference type="ARBA" id="ARBA00022723"/>
    </source>
</evidence>
<dbReference type="eggNOG" id="KOG3173">
    <property type="taxonomic scope" value="Eukaryota"/>
</dbReference>
<dbReference type="PROSITE" id="PS51039">
    <property type="entry name" value="ZF_AN1"/>
    <property type="match status" value="1"/>
</dbReference>
<evidence type="ECO:0000259" key="5">
    <source>
        <dbReference type="PROSITE" id="PS51036"/>
    </source>
</evidence>
<dbReference type="PhylomeDB" id="B3S7T7"/>
<dbReference type="AlphaFoldDB" id="B3S7T7"/>
<evidence type="ECO:0008006" key="9">
    <source>
        <dbReference type="Google" id="ProtNLM"/>
    </source>
</evidence>
<dbReference type="PROSITE" id="PS51036">
    <property type="entry name" value="ZF_A20"/>
    <property type="match status" value="1"/>
</dbReference>
<dbReference type="OMA" id="RYADSHK"/>
<evidence type="ECO:0000259" key="6">
    <source>
        <dbReference type="PROSITE" id="PS51039"/>
    </source>
</evidence>
<dbReference type="GO" id="GO:0003677">
    <property type="term" value="F:DNA binding"/>
    <property type="evidence" value="ECO:0007669"/>
    <property type="project" value="InterPro"/>
</dbReference>
<dbReference type="InterPro" id="IPR035896">
    <property type="entry name" value="AN1-like_Znf"/>
</dbReference>
<evidence type="ECO:0000256" key="3">
    <source>
        <dbReference type="ARBA" id="ARBA00022833"/>
    </source>
</evidence>
<dbReference type="InterPro" id="IPR002653">
    <property type="entry name" value="Znf_A20"/>
</dbReference>
<dbReference type="Proteomes" id="UP000009022">
    <property type="component" value="Unassembled WGS sequence"/>
</dbReference>
<dbReference type="Pfam" id="PF01754">
    <property type="entry name" value="zf-A20"/>
    <property type="match status" value="1"/>
</dbReference>
<dbReference type="SMART" id="SM00259">
    <property type="entry name" value="ZnF_A20"/>
    <property type="match status" value="1"/>
</dbReference>
<dbReference type="Pfam" id="PF01428">
    <property type="entry name" value="zf-AN1"/>
    <property type="match status" value="1"/>
</dbReference>
<dbReference type="KEGG" id="tad:TRIADDRAFT_50857"/>
<dbReference type="InterPro" id="IPR000058">
    <property type="entry name" value="Znf_AN1"/>
</dbReference>
<dbReference type="InterPro" id="IPR050652">
    <property type="entry name" value="AN1_A20_ZnFinger"/>
</dbReference>
<dbReference type="RefSeq" id="XP_002116218.1">
    <property type="nucleotide sequence ID" value="XM_002116182.1"/>
</dbReference>
<dbReference type="GeneID" id="6757531"/>
<dbReference type="PANTHER" id="PTHR10634:SF149">
    <property type="entry name" value="AN1-TYPE DOMAIN-CONTAINING PROTEIN-RELATED"/>
    <property type="match status" value="1"/>
</dbReference>
<dbReference type="FunFam" id="4.10.1110.10:FF:000001">
    <property type="entry name" value="Zinc finger AN1-type containing 6"/>
    <property type="match status" value="1"/>
</dbReference>
<keyword evidence="1" id="KW-0479">Metal-binding</keyword>
<protein>
    <recommendedName>
        <fullName evidence="9">AN1-type domain-containing protein</fullName>
    </recommendedName>
</protein>
<dbReference type="GO" id="GO:0008270">
    <property type="term" value="F:zinc ion binding"/>
    <property type="evidence" value="ECO:0007669"/>
    <property type="project" value="UniProtKB-KW"/>
</dbReference>
<dbReference type="STRING" id="10228.B3S7T7"/>
<dbReference type="InParanoid" id="B3S7T7"/>
<dbReference type="HOGENOM" id="CLU_057016_5_0_1"/>
<accession>B3S7T7</accession>
<organism evidence="7 8">
    <name type="scientific">Trichoplax adhaerens</name>
    <name type="common">Trichoplax reptans</name>
    <dbReference type="NCBI Taxonomy" id="10228"/>
    <lineage>
        <taxon>Eukaryota</taxon>
        <taxon>Metazoa</taxon>
        <taxon>Placozoa</taxon>
        <taxon>Uniplacotomia</taxon>
        <taxon>Trichoplacea</taxon>
        <taxon>Trichoplacidae</taxon>
        <taxon>Trichoplax</taxon>
    </lineage>
</organism>
<gene>
    <name evidence="7" type="ORF">TRIADDRAFT_50857</name>
</gene>
<dbReference type="Gene3D" id="1.20.5.4770">
    <property type="match status" value="1"/>
</dbReference>
<feature type="domain" description="AN1-type" evidence="6">
    <location>
        <begin position="118"/>
        <end position="164"/>
    </location>
</feature>
<dbReference type="OrthoDB" id="428577at2759"/>
<dbReference type="Gene3D" id="4.10.1110.10">
    <property type="entry name" value="AN1-like Zinc finger"/>
    <property type="match status" value="1"/>
</dbReference>
<dbReference type="PANTHER" id="PTHR10634">
    <property type="entry name" value="AN1-TYPE ZINC FINGER PROTEIN"/>
    <property type="match status" value="1"/>
</dbReference>
<evidence type="ECO:0000313" key="8">
    <source>
        <dbReference type="Proteomes" id="UP000009022"/>
    </source>
</evidence>
<dbReference type="EMBL" id="DS985254">
    <property type="protein sequence ID" value="EDV21251.1"/>
    <property type="molecule type" value="Genomic_DNA"/>
</dbReference>